<reference evidence="1 2" key="1">
    <citation type="submission" date="2015-12" db="EMBL/GenBank/DDBJ databases">
        <title>Draft genome of the nematode, Onchocerca flexuosa.</title>
        <authorList>
            <person name="Mitreva M."/>
        </authorList>
    </citation>
    <scope>NUCLEOTIDE SEQUENCE [LARGE SCALE GENOMIC DNA]</scope>
    <source>
        <strain evidence="1">Red Deer</strain>
    </source>
</reference>
<evidence type="ECO:0000313" key="1">
    <source>
        <dbReference type="EMBL" id="OZC09485.1"/>
    </source>
</evidence>
<evidence type="ECO:0000313" key="2">
    <source>
        <dbReference type="Proteomes" id="UP000242913"/>
    </source>
</evidence>
<dbReference type="AlphaFoldDB" id="A0A183H272"/>
<organism evidence="3">
    <name type="scientific">Onchocerca flexuosa</name>
    <dbReference type="NCBI Taxonomy" id="387005"/>
    <lineage>
        <taxon>Eukaryota</taxon>
        <taxon>Metazoa</taxon>
        <taxon>Ecdysozoa</taxon>
        <taxon>Nematoda</taxon>
        <taxon>Chromadorea</taxon>
        <taxon>Rhabditida</taxon>
        <taxon>Spirurina</taxon>
        <taxon>Spiruromorpha</taxon>
        <taxon>Filarioidea</taxon>
        <taxon>Onchocercidae</taxon>
        <taxon>Onchocerca</taxon>
    </lineage>
</organism>
<sequence length="103" mass="10955">MSPNPVSPSGGGNMIFPSHCVAFSSQLRRCVFVISPHRFVCDSSGLCSRGDVVVSHIIIFCLGANSEDVSRINRCGSLLLNTSTAVTSCSKKAFSSYISPLLK</sequence>
<gene>
    <name evidence="1" type="ORF">X798_03442</name>
</gene>
<dbReference type="WBParaSite" id="OFLC_0000158101-mRNA-1">
    <property type="protein sequence ID" value="OFLC_0000158101-mRNA-1"/>
    <property type="gene ID" value="OFLC_0000158101"/>
</dbReference>
<dbReference type="Proteomes" id="UP000242913">
    <property type="component" value="Unassembled WGS sequence"/>
</dbReference>
<keyword evidence="2" id="KW-1185">Reference proteome</keyword>
<name>A0A183H272_9BILA</name>
<accession>A0A183H272</accession>
<dbReference type="EMBL" id="KZ269993">
    <property type="protein sequence ID" value="OZC09485.1"/>
    <property type="molecule type" value="Genomic_DNA"/>
</dbReference>
<proteinExistence type="predicted"/>
<reference evidence="3" key="2">
    <citation type="submission" date="2016-06" db="UniProtKB">
        <authorList>
            <consortium name="WormBaseParasite"/>
        </authorList>
    </citation>
    <scope>IDENTIFICATION</scope>
</reference>
<protein>
    <submittedName>
        <fullName evidence="3">Secreted protein</fullName>
    </submittedName>
</protein>
<evidence type="ECO:0000313" key="3">
    <source>
        <dbReference type="WBParaSite" id="OFLC_0000158101-mRNA-1"/>
    </source>
</evidence>